<evidence type="ECO:0000256" key="3">
    <source>
        <dbReference type="ARBA" id="ARBA00022840"/>
    </source>
</evidence>
<keyword evidence="2" id="KW-0547">Nucleotide-binding</keyword>
<dbReference type="InterPro" id="IPR003439">
    <property type="entry name" value="ABC_transporter-like_ATP-bd"/>
</dbReference>
<evidence type="ECO:0000256" key="1">
    <source>
        <dbReference type="ARBA" id="ARBA00022448"/>
    </source>
</evidence>
<dbReference type="SUPFAM" id="SSF52540">
    <property type="entry name" value="P-loop containing nucleoside triphosphate hydrolases"/>
    <property type="match status" value="1"/>
</dbReference>
<feature type="domain" description="ABC transporter" evidence="5">
    <location>
        <begin position="32"/>
        <end position="281"/>
    </location>
</feature>
<dbReference type="GO" id="GO:0005524">
    <property type="term" value="F:ATP binding"/>
    <property type="evidence" value="ECO:0007669"/>
    <property type="project" value="UniProtKB-KW"/>
</dbReference>
<evidence type="ECO:0000256" key="4">
    <source>
        <dbReference type="SAM" id="MobiDB-lite"/>
    </source>
</evidence>
<dbReference type="RefSeq" id="WP_149892858.1">
    <property type="nucleotide sequence ID" value="NZ_JBHUFA010000004.1"/>
</dbReference>
<evidence type="ECO:0000259" key="5">
    <source>
        <dbReference type="PROSITE" id="PS50893"/>
    </source>
</evidence>
<gene>
    <name evidence="6" type="ORF">ACFSC7_12005</name>
</gene>
<dbReference type="PROSITE" id="PS50893">
    <property type="entry name" value="ABC_TRANSPORTER_2"/>
    <property type="match status" value="1"/>
</dbReference>
<keyword evidence="3 6" id="KW-0067">ATP-binding</keyword>
<dbReference type="EMBL" id="JBHUFA010000004">
    <property type="protein sequence ID" value="MFD1696243.1"/>
    <property type="molecule type" value="Genomic_DNA"/>
</dbReference>
<dbReference type="InterPro" id="IPR027417">
    <property type="entry name" value="P-loop_NTPase"/>
</dbReference>
<accession>A0ABW4JYL3</accession>
<dbReference type="CDD" id="cd03219">
    <property type="entry name" value="ABC_Mj1267_LivG_branched"/>
    <property type="match status" value="1"/>
</dbReference>
<dbReference type="PANTHER" id="PTHR45772:SF1">
    <property type="entry name" value="ABC TRANSPORTER ATP-BINDING PROTEIN"/>
    <property type="match status" value="1"/>
</dbReference>
<dbReference type="InterPro" id="IPR051120">
    <property type="entry name" value="ABC_AA/LPS_Transport"/>
</dbReference>
<dbReference type="PANTHER" id="PTHR45772">
    <property type="entry name" value="CONSERVED COMPONENT OF ABC TRANSPORTER FOR NATURAL AMINO ACIDS-RELATED"/>
    <property type="match status" value="1"/>
</dbReference>
<dbReference type="InterPro" id="IPR032823">
    <property type="entry name" value="BCA_ABC_TP_C"/>
</dbReference>
<organism evidence="6 7">
    <name type="scientific">Roseibium aestuarii</name>
    <dbReference type="NCBI Taxonomy" id="2600299"/>
    <lineage>
        <taxon>Bacteria</taxon>
        <taxon>Pseudomonadati</taxon>
        <taxon>Pseudomonadota</taxon>
        <taxon>Alphaproteobacteria</taxon>
        <taxon>Hyphomicrobiales</taxon>
        <taxon>Stappiaceae</taxon>
        <taxon>Roseibium</taxon>
    </lineage>
</organism>
<name>A0ABW4JYL3_9HYPH</name>
<protein>
    <submittedName>
        <fullName evidence="6">ABC transporter ATP-binding protein</fullName>
    </submittedName>
</protein>
<dbReference type="SMART" id="SM00382">
    <property type="entry name" value="AAA"/>
    <property type="match status" value="1"/>
</dbReference>
<dbReference type="InterPro" id="IPR003593">
    <property type="entry name" value="AAA+_ATPase"/>
</dbReference>
<dbReference type="Pfam" id="PF00005">
    <property type="entry name" value="ABC_tran"/>
    <property type="match status" value="1"/>
</dbReference>
<evidence type="ECO:0000313" key="7">
    <source>
        <dbReference type="Proteomes" id="UP001597327"/>
    </source>
</evidence>
<keyword evidence="1" id="KW-0813">Transport</keyword>
<evidence type="ECO:0000256" key="2">
    <source>
        <dbReference type="ARBA" id="ARBA00022741"/>
    </source>
</evidence>
<reference evidence="7" key="1">
    <citation type="journal article" date="2019" name="Int. J. Syst. Evol. Microbiol.">
        <title>The Global Catalogue of Microorganisms (GCM) 10K type strain sequencing project: providing services to taxonomists for standard genome sequencing and annotation.</title>
        <authorList>
            <consortium name="The Broad Institute Genomics Platform"/>
            <consortium name="The Broad Institute Genome Sequencing Center for Infectious Disease"/>
            <person name="Wu L."/>
            <person name="Ma J."/>
        </authorList>
    </citation>
    <scope>NUCLEOTIDE SEQUENCE [LARGE SCALE GENOMIC DNA]</scope>
    <source>
        <strain evidence="7">JCM 3369</strain>
    </source>
</reference>
<proteinExistence type="predicted"/>
<feature type="region of interest" description="Disordered" evidence="4">
    <location>
        <begin position="1"/>
        <end position="22"/>
    </location>
</feature>
<sequence>MSAPVSLKPHRGAATQAEAARKGAPSGAAASLEVEGVSLSFGGVKALRDVSFSVAPGSITALIGPNGAGKTSMFNCISGFYKPQQGTIRYNGEDITRMHPPHRARIGFARTFQNIALFRGMTVLDNIKLGRHAHLKTNILDAFAYWGRAAREEMELRRDVEERIIDFLEINHIRNMPVAALSYGLQKRVELARALAMHPRILLLDEPVAGMNREETEDMARFILDVKEEWGTTILMVEHDMGMVMDISDHVVVLNFGEVIASGLPHEVQGNAQVAEAYLGAGEPAAIKEKIHKRASVA</sequence>
<dbReference type="Pfam" id="PF12399">
    <property type="entry name" value="BCA_ABC_TP_C"/>
    <property type="match status" value="1"/>
</dbReference>
<keyword evidence="7" id="KW-1185">Reference proteome</keyword>
<evidence type="ECO:0000313" key="6">
    <source>
        <dbReference type="EMBL" id="MFD1696243.1"/>
    </source>
</evidence>
<comment type="caution">
    <text evidence="6">The sequence shown here is derived from an EMBL/GenBank/DDBJ whole genome shotgun (WGS) entry which is preliminary data.</text>
</comment>
<dbReference type="Gene3D" id="3.40.50.300">
    <property type="entry name" value="P-loop containing nucleotide triphosphate hydrolases"/>
    <property type="match status" value="1"/>
</dbReference>
<dbReference type="Proteomes" id="UP001597327">
    <property type="component" value="Unassembled WGS sequence"/>
</dbReference>